<dbReference type="Proteomes" id="UP001592531">
    <property type="component" value="Unassembled WGS sequence"/>
</dbReference>
<dbReference type="Pfam" id="PF00248">
    <property type="entry name" value="Aldo_ket_red"/>
    <property type="match status" value="1"/>
</dbReference>
<keyword evidence="3" id="KW-1185">Reference proteome</keyword>
<name>A0ABV6W682_9ACTN</name>
<evidence type="ECO:0000259" key="1">
    <source>
        <dbReference type="Pfam" id="PF00248"/>
    </source>
</evidence>
<dbReference type="InterPro" id="IPR023210">
    <property type="entry name" value="NADP_OxRdtase_dom"/>
</dbReference>
<comment type="caution">
    <text evidence="2">The sequence shown here is derived from an EMBL/GenBank/DDBJ whole genome shotgun (WGS) entry which is preliminary data.</text>
</comment>
<sequence length="286" mass="31186">MRPAHPRVVLGLHRSRYQRSLLTNALDLGIDAIDTSFNYRGFTAHETLVRVAGDVLPHLMLSTKVGYFPGPSASEHSLDPARLRAALEQTNRDLGRPPDLVFLHNPEASLADATEGSADALARAFALLADATAQGLCRAWGVASWNPRPLAALTLHRAPQPSVLMVRAGLLVGSDTLTADEALAMRWELAQEALWGMSPFGGSVHDPVWKAVDPRLFLQDPTGGLTRLQAAFRTAYCLPRVSTLAVGSDNPAHLRQLLNAVDCEVNDVVVQQYRGLLRDRARRQRA</sequence>
<dbReference type="EMBL" id="JBHFAB010000043">
    <property type="protein sequence ID" value="MFC1421514.1"/>
    <property type="molecule type" value="Genomic_DNA"/>
</dbReference>
<reference evidence="2 3" key="1">
    <citation type="submission" date="2024-09" db="EMBL/GenBank/DDBJ databases">
        <authorList>
            <person name="Lee S.D."/>
        </authorList>
    </citation>
    <scope>NUCLEOTIDE SEQUENCE [LARGE SCALE GENOMIC DNA]</scope>
    <source>
        <strain evidence="2 3">N8-3</strain>
    </source>
</reference>
<gene>
    <name evidence="2" type="ORF">ACEZDE_33455</name>
</gene>
<dbReference type="RefSeq" id="WP_380544879.1">
    <property type="nucleotide sequence ID" value="NZ_JBHFAB010000043.1"/>
</dbReference>
<dbReference type="InterPro" id="IPR036812">
    <property type="entry name" value="NAD(P)_OxRdtase_dom_sf"/>
</dbReference>
<evidence type="ECO:0000313" key="3">
    <source>
        <dbReference type="Proteomes" id="UP001592531"/>
    </source>
</evidence>
<dbReference type="SUPFAM" id="SSF51430">
    <property type="entry name" value="NAD(P)-linked oxidoreductase"/>
    <property type="match status" value="1"/>
</dbReference>
<accession>A0ABV6W682</accession>
<proteinExistence type="predicted"/>
<evidence type="ECO:0000313" key="2">
    <source>
        <dbReference type="EMBL" id="MFC1421514.1"/>
    </source>
</evidence>
<organism evidence="2 3">
    <name type="scientific">Streptacidiphilus cavernicola</name>
    <dbReference type="NCBI Taxonomy" id="3342716"/>
    <lineage>
        <taxon>Bacteria</taxon>
        <taxon>Bacillati</taxon>
        <taxon>Actinomycetota</taxon>
        <taxon>Actinomycetes</taxon>
        <taxon>Kitasatosporales</taxon>
        <taxon>Streptomycetaceae</taxon>
        <taxon>Streptacidiphilus</taxon>
    </lineage>
</organism>
<protein>
    <submittedName>
        <fullName evidence="2">Aldo/keto reductase</fullName>
    </submittedName>
</protein>
<dbReference type="Gene3D" id="3.20.20.100">
    <property type="entry name" value="NADP-dependent oxidoreductase domain"/>
    <property type="match status" value="1"/>
</dbReference>
<feature type="domain" description="NADP-dependent oxidoreductase" evidence="1">
    <location>
        <begin position="19"/>
        <end position="169"/>
    </location>
</feature>